<dbReference type="InterPro" id="IPR029274">
    <property type="entry name" value="DUF4615"/>
</dbReference>
<feature type="region of interest" description="Disordered" evidence="2">
    <location>
        <begin position="57"/>
        <end position="81"/>
    </location>
</feature>
<evidence type="ECO:0000313" key="4">
    <source>
        <dbReference type="Proteomes" id="UP000007879"/>
    </source>
</evidence>
<proteinExistence type="inferred from homology"/>
<dbReference type="PANTHER" id="PTHR13602:SF2">
    <property type="entry name" value="UPF0488 PROTEIN C8ORF33"/>
    <property type="match status" value="1"/>
</dbReference>
<name>A0A1X7U359_AMPQE</name>
<dbReference type="AlphaFoldDB" id="A0A1X7U359"/>
<dbReference type="Proteomes" id="UP000007879">
    <property type="component" value="Unassembled WGS sequence"/>
</dbReference>
<reference evidence="4" key="1">
    <citation type="journal article" date="2010" name="Nature">
        <title>The Amphimedon queenslandica genome and the evolution of animal complexity.</title>
        <authorList>
            <person name="Srivastava M."/>
            <person name="Simakov O."/>
            <person name="Chapman J."/>
            <person name="Fahey B."/>
            <person name="Gauthier M.E."/>
            <person name="Mitros T."/>
            <person name="Richards G.S."/>
            <person name="Conaco C."/>
            <person name="Dacre M."/>
            <person name="Hellsten U."/>
            <person name="Larroux C."/>
            <person name="Putnam N.H."/>
            <person name="Stanke M."/>
            <person name="Adamska M."/>
            <person name="Darling A."/>
            <person name="Degnan S.M."/>
            <person name="Oakley T.H."/>
            <person name="Plachetzki D.C."/>
            <person name="Zhai Y."/>
            <person name="Adamski M."/>
            <person name="Calcino A."/>
            <person name="Cummins S.F."/>
            <person name="Goodstein D.M."/>
            <person name="Harris C."/>
            <person name="Jackson D.J."/>
            <person name="Leys S.P."/>
            <person name="Shu S."/>
            <person name="Woodcroft B.J."/>
            <person name="Vervoort M."/>
            <person name="Kosik K.S."/>
            <person name="Manning G."/>
            <person name="Degnan B.M."/>
            <person name="Rokhsar D.S."/>
        </authorList>
    </citation>
    <scope>NUCLEOTIDE SEQUENCE [LARGE SCALE GENOMIC DNA]</scope>
</reference>
<accession>A0A1X7U359</accession>
<comment type="similarity">
    <text evidence="1">Belongs to the UPF0488 family.</text>
</comment>
<protein>
    <submittedName>
        <fullName evidence="3">Uncharacterized protein</fullName>
    </submittedName>
</protein>
<dbReference type="STRING" id="400682.A0A1X7U359"/>
<reference evidence="3" key="2">
    <citation type="submission" date="2017-05" db="UniProtKB">
        <authorList>
            <consortium name="EnsemblMetazoa"/>
        </authorList>
    </citation>
    <scope>IDENTIFICATION</scope>
</reference>
<dbReference type="OrthoDB" id="20277at2759"/>
<evidence type="ECO:0000256" key="2">
    <source>
        <dbReference type="SAM" id="MobiDB-lite"/>
    </source>
</evidence>
<sequence>MAEAPEKRKKRKSKKNQDTNPPEALSAAAPSVVETKCSNFEEELSWCVRQLELGLLRPKDKGGTSQQKQEAQGILNKLRSSKTPLPRKRQLMKLTFGDYRSKMKQEEEKVERERQAFVRISTDTVKAGQFYKASQAKDILQKDKGGARFKFNFQIEADD</sequence>
<organism evidence="3">
    <name type="scientific">Amphimedon queenslandica</name>
    <name type="common">Sponge</name>
    <dbReference type="NCBI Taxonomy" id="400682"/>
    <lineage>
        <taxon>Eukaryota</taxon>
        <taxon>Metazoa</taxon>
        <taxon>Porifera</taxon>
        <taxon>Demospongiae</taxon>
        <taxon>Heteroscleromorpha</taxon>
        <taxon>Haplosclerida</taxon>
        <taxon>Niphatidae</taxon>
        <taxon>Amphimedon</taxon>
    </lineage>
</organism>
<dbReference type="eggNOG" id="ENOG502SBI9">
    <property type="taxonomic scope" value="Eukaryota"/>
</dbReference>
<gene>
    <name evidence="3" type="primary">105313974</name>
</gene>
<dbReference type="InParanoid" id="A0A1X7U359"/>
<keyword evidence="4" id="KW-1185">Reference proteome</keyword>
<evidence type="ECO:0000256" key="1">
    <source>
        <dbReference type="ARBA" id="ARBA00005707"/>
    </source>
</evidence>
<dbReference type="EnsemblMetazoa" id="XM_011407820.2">
    <property type="protein sequence ID" value="XP_011406122.1"/>
    <property type="gene ID" value="LOC105313974"/>
</dbReference>
<dbReference type="PANTHER" id="PTHR13602">
    <property type="entry name" value="UPF0488 PROTEIN C8ORF33"/>
    <property type="match status" value="1"/>
</dbReference>
<evidence type="ECO:0000313" key="3">
    <source>
        <dbReference type="EnsemblMetazoa" id="Aqu2.1.22322_001"/>
    </source>
</evidence>
<feature type="region of interest" description="Disordered" evidence="2">
    <location>
        <begin position="1"/>
        <end position="30"/>
    </location>
</feature>
<dbReference type="Pfam" id="PF15393">
    <property type="entry name" value="DUF4615"/>
    <property type="match status" value="1"/>
</dbReference>
<dbReference type="EnsemblMetazoa" id="Aqu2.1.22322_001">
    <property type="protein sequence ID" value="Aqu2.1.22322_001"/>
    <property type="gene ID" value="Aqu2.1.22322"/>
</dbReference>
<dbReference type="KEGG" id="aqu:105313974"/>